<protein>
    <submittedName>
        <fullName evidence="1">Uncharacterized protein</fullName>
    </submittedName>
</protein>
<dbReference type="EMBL" id="JBFOLK010000007">
    <property type="protein sequence ID" value="KAL2498076.1"/>
    <property type="molecule type" value="Genomic_DNA"/>
</dbReference>
<proteinExistence type="predicted"/>
<accession>A0ABD1SC85</accession>
<keyword evidence="2" id="KW-1185">Reference proteome</keyword>
<sequence length="184" mass="20546">MSHLILEGPLQTSFLIWDLVFADAPYPHRGLASSLKRGTSWKKLDIIPYLILKGPLQTSSLTWDLVFTYAPYPQKGQASSLRHGTSWKKSNIMPHLILEGPLQTSSHIWDLVFADAPYPLKDLASSLKHDDMQQLVKPGALGGLKLSFEGLLDSLVDNFYLAIYLGDDMERRNASQSRASCKGF</sequence>
<evidence type="ECO:0000313" key="2">
    <source>
        <dbReference type="Proteomes" id="UP001604336"/>
    </source>
</evidence>
<dbReference type="AlphaFoldDB" id="A0ABD1SC85"/>
<reference evidence="2" key="1">
    <citation type="submission" date="2024-07" db="EMBL/GenBank/DDBJ databases">
        <title>Two chromosome-level genome assemblies of Korean endemic species Abeliophyllum distichum and Forsythia ovata (Oleaceae).</title>
        <authorList>
            <person name="Jang H."/>
        </authorList>
    </citation>
    <scope>NUCLEOTIDE SEQUENCE [LARGE SCALE GENOMIC DNA]</scope>
</reference>
<name>A0ABD1SC85_9LAMI</name>
<gene>
    <name evidence="1" type="ORF">Adt_23626</name>
</gene>
<evidence type="ECO:0000313" key="1">
    <source>
        <dbReference type="EMBL" id="KAL2498076.1"/>
    </source>
</evidence>
<comment type="caution">
    <text evidence="1">The sequence shown here is derived from an EMBL/GenBank/DDBJ whole genome shotgun (WGS) entry which is preliminary data.</text>
</comment>
<organism evidence="1 2">
    <name type="scientific">Abeliophyllum distichum</name>
    <dbReference type="NCBI Taxonomy" id="126358"/>
    <lineage>
        <taxon>Eukaryota</taxon>
        <taxon>Viridiplantae</taxon>
        <taxon>Streptophyta</taxon>
        <taxon>Embryophyta</taxon>
        <taxon>Tracheophyta</taxon>
        <taxon>Spermatophyta</taxon>
        <taxon>Magnoliopsida</taxon>
        <taxon>eudicotyledons</taxon>
        <taxon>Gunneridae</taxon>
        <taxon>Pentapetalae</taxon>
        <taxon>asterids</taxon>
        <taxon>lamiids</taxon>
        <taxon>Lamiales</taxon>
        <taxon>Oleaceae</taxon>
        <taxon>Forsythieae</taxon>
        <taxon>Abeliophyllum</taxon>
    </lineage>
</organism>
<dbReference type="Proteomes" id="UP001604336">
    <property type="component" value="Unassembled WGS sequence"/>
</dbReference>